<dbReference type="RefSeq" id="WP_249847860.1">
    <property type="nucleotide sequence ID" value="NZ_JAMGBD010000001.1"/>
</dbReference>
<evidence type="ECO:0000313" key="3">
    <source>
        <dbReference type="EMBL" id="MCL6683814.1"/>
    </source>
</evidence>
<evidence type="ECO:0000256" key="2">
    <source>
        <dbReference type="SAM" id="SignalP"/>
    </source>
</evidence>
<reference evidence="3" key="1">
    <citation type="submission" date="2022-05" db="EMBL/GenBank/DDBJ databases">
        <authorList>
            <person name="Jo J.-H."/>
            <person name="Im W.-T."/>
        </authorList>
    </citation>
    <scope>NUCLEOTIDE SEQUENCE</scope>
    <source>
        <strain evidence="3">SE158</strain>
    </source>
</reference>
<accession>A0ABT0RME2</accession>
<dbReference type="Gene3D" id="2.50.20.10">
    <property type="entry name" value="Lipoprotein localisation LolA/LolB/LppX"/>
    <property type="match status" value="1"/>
</dbReference>
<feature type="signal peptide" evidence="2">
    <location>
        <begin position="1"/>
        <end position="26"/>
    </location>
</feature>
<proteinExistence type="predicted"/>
<keyword evidence="3" id="KW-0449">Lipoprotein</keyword>
<dbReference type="CDD" id="cd16325">
    <property type="entry name" value="LolA"/>
    <property type="match status" value="1"/>
</dbReference>
<dbReference type="Proteomes" id="UP001165363">
    <property type="component" value="Unassembled WGS sequence"/>
</dbReference>
<dbReference type="Pfam" id="PF03548">
    <property type="entry name" value="LolA"/>
    <property type="match status" value="1"/>
</dbReference>
<evidence type="ECO:0000256" key="1">
    <source>
        <dbReference type="ARBA" id="ARBA00022729"/>
    </source>
</evidence>
<dbReference type="PANTHER" id="PTHR35869">
    <property type="entry name" value="OUTER-MEMBRANE LIPOPROTEIN CARRIER PROTEIN"/>
    <property type="match status" value="1"/>
</dbReference>
<dbReference type="InterPro" id="IPR029046">
    <property type="entry name" value="LolA/LolB/LppX"/>
</dbReference>
<comment type="caution">
    <text evidence="3">The sequence shown here is derived from an EMBL/GenBank/DDBJ whole genome shotgun (WGS) entry which is preliminary data.</text>
</comment>
<protein>
    <submittedName>
        <fullName evidence="3">Outer membrane lipoprotein carrier protein LolA</fullName>
    </submittedName>
</protein>
<dbReference type="InterPro" id="IPR004564">
    <property type="entry name" value="OM_lipoprot_carrier_LolA-like"/>
</dbReference>
<dbReference type="SUPFAM" id="SSF89392">
    <property type="entry name" value="Prokaryotic lipoproteins and lipoprotein localization factors"/>
    <property type="match status" value="1"/>
</dbReference>
<sequence>MAFPTLLARALAPAAAIAMLAGPAIAASAGELAQVEQHLAAAQSMTANFVQTDSKNHQLAGTMQLKRPGRIRFEYGRGANMLLVANGKTLTFIDYDVGQKSSWAIAKSPLSVLLSGNPDLDRIARVLPSADSRILLVRARDSRRPEFGTMILAFVKTPGAPAGLRLEGWTAIDAQNKRTTVKLDGQRYNVAVAESAFSYAEPAKKAKR</sequence>
<dbReference type="EMBL" id="JAMGBD010000001">
    <property type="protein sequence ID" value="MCL6683814.1"/>
    <property type="molecule type" value="Genomic_DNA"/>
</dbReference>
<feature type="chain" id="PRO_5045130599" evidence="2">
    <location>
        <begin position="27"/>
        <end position="208"/>
    </location>
</feature>
<gene>
    <name evidence="3" type="ORF">LZ536_07860</name>
</gene>
<dbReference type="PANTHER" id="PTHR35869:SF1">
    <property type="entry name" value="OUTER-MEMBRANE LIPOPROTEIN CARRIER PROTEIN"/>
    <property type="match status" value="1"/>
</dbReference>
<keyword evidence="1 2" id="KW-0732">Signal</keyword>
<evidence type="ECO:0000313" key="4">
    <source>
        <dbReference type="Proteomes" id="UP001165363"/>
    </source>
</evidence>
<organism evidence="3 4">
    <name type="scientific">Sphingomonas alba</name>
    <dbReference type="NCBI Taxonomy" id="2908208"/>
    <lineage>
        <taxon>Bacteria</taxon>
        <taxon>Pseudomonadati</taxon>
        <taxon>Pseudomonadota</taxon>
        <taxon>Alphaproteobacteria</taxon>
        <taxon>Sphingomonadales</taxon>
        <taxon>Sphingomonadaceae</taxon>
        <taxon>Sphingomonas</taxon>
    </lineage>
</organism>
<name>A0ABT0RME2_9SPHN</name>
<keyword evidence="4" id="KW-1185">Reference proteome</keyword>